<dbReference type="Proteomes" id="UP000001349">
    <property type="component" value="Chromosome"/>
</dbReference>
<evidence type="ECO:0000256" key="1">
    <source>
        <dbReference type="ARBA" id="ARBA00023163"/>
    </source>
</evidence>
<dbReference type="Pfam" id="PF02357">
    <property type="entry name" value="NusG"/>
    <property type="match status" value="1"/>
</dbReference>
<dbReference type="GO" id="GO:0006354">
    <property type="term" value="P:DNA-templated transcription elongation"/>
    <property type="evidence" value="ECO:0007669"/>
    <property type="project" value="InterPro"/>
</dbReference>
<dbReference type="SUPFAM" id="SSF82679">
    <property type="entry name" value="N-utilization substance G protein NusG, N-terminal domain"/>
    <property type="match status" value="1"/>
</dbReference>
<evidence type="ECO:0000313" key="3">
    <source>
        <dbReference type="EMBL" id="ACL75987.1"/>
    </source>
</evidence>
<dbReference type="AlphaFoldDB" id="B8I2J4"/>
<dbReference type="Gene3D" id="3.30.70.940">
    <property type="entry name" value="NusG, N-terminal domain"/>
    <property type="match status" value="1"/>
</dbReference>
<keyword evidence="1" id="KW-0804">Transcription</keyword>
<dbReference type="InterPro" id="IPR006645">
    <property type="entry name" value="NGN-like_dom"/>
</dbReference>
<protein>
    <submittedName>
        <fullName evidence="3">NusG antitermination factor</fullName>
    </submittedName>
</protein>
<dbReference type="InterPro" id="IPR036735">
    <property type="entry name" value="NGN_dom_sf"/>
</dbReference>
<organism evidence="3 4">
    <name type="scientific">Ruminiclostridium cellulolyticum (strain ATCC 35319 / DSM 5812 / JCM 6584 / H10)</name>
    <name type="common">Clostridium cellulolyticum</name>
    <dbReference type="NCBI Taxonomy" id="394503"/>
    <lineage>
        <taxon>Bacteria</taxon>
        <taxon>Bacillati</taxon>
        <taxon>Bacillota</taxon>
        <taxon>Clostridia</taxon>
        <taxon>Eubacteriales</taxon>
        <taxon>Oscillospiraceae</taxon>
        <taxon>Ruminiclostridium</taxon>
    </lineage>
</organism>
<reference evidence="3 4" key="1">
    <citation type="submission" date="2009-01" db="EMBL/GenBank/DDBJ databases">
        <title>Complete sequence of Clostridium cellulolyticum H10.</title>
        <authorList>
            <consortium name="US DOE Joint Genome Institute"/>
            <person name="Lucas S."/>
            <person name="Copeland A."/>
            <person name="Lapidus A."/>
            <person name="Glavina del Rio T."/>
            <person name="Dalin E."/>
            <person name="Tice H."/>
            <person name="Bruce D."/>
            <person name="Goodwin L."/>
            <person name="Pitluck S."/>
            <person name="Chertkov O."/>
            <person name="Saunders E."/>
            <person name="Brettin T."/>
            <person name="Detter J.C."/>
            <person name="Han C."/>
            <person name="Larimer F."/>
            <person name="Land M."/>
            <person name="Hauser L."/>
            <person name="Kyrpides N."/>
            <person name="Ivanova N."/>
            <person name="Zhou J."/>
            <person name="Richardson P."/>
        </authorList>
    </citation>
    <scope>NUCLEOTIDE SEQUENCE [LARGE SCALE GENOMIC DNA]</scope>
    <source>
        <strain evidence="4">ATCC 35319 / DSM 5812 / JCM 6584 / H10</strain>
    </source>
</reference>
<proteinExistence type="predicted"/>
<sequence>MNNWFVFRVQIGEEYKACEFLNKLYDKEESVEFVPQVEVVTKNSQSIRKELTPTFPGYVFTGSILKEKTFVDLAYLYARFSKCVF</sequence>
<dbReference type="OrthoDB" id="1681764at2"/>
<dbReference type="EMBL" id="CP001348">
    <property type="protein sequence ID" value="ACL75987.1"/>
    <property type="molecule type" value="Genomic_DNA"/>
</dbReference>
<feature type="domain" description="NusG-like N-terminal" evidence="2">
    <location>
        <begin position="3"/>
        <end position="71"/>
    </location>
</feature>
<name>B8I2J4_RUMCH</name>
<evidence type="ECO:0000313" key="4">
    <source>
        <dbReference type="Proteomes" id="UP000001349"/>
    </source>
</evidence>
<keyword evidence="4" id="KW-1185">Reference proteome</keyword>
<dbReference type="KEGG" id="cce:Ccel_1636"/>
<gene>
    <name evidence="3" type="ordered locus">Ccel_1636</name>
</gene>
<dbReference type="RefSeq" id="WP_015925103.1">
    <property type="nucleotide sequence ID" value="NC_011898.1"/>
</dbReference>
<dbReference type="HOGENOM" id="CLU_2506849_0_0_9"/>
<accession>B8I2J4</accession>
<evidence type="ECO:0000259" key="2">
    <source>
        <dbReference type="Pfam" id="PF02357"/>
    </source>
</evidence>
<dbReference type="STRING" id="394503.Ccel_1636"/>